<proteinExistence type="predicted"/>
<protein>
    <submittedName>
        <fullName evidence="1">Uncharacterized protein</fullName>
    </submittedName>
</protein>
<organism evidence="1">
    <name type="scientific">Vibrio alginolyticus</name>
    <dbReference type="NCBI Taxonomy" id="663"/>
    <lineage>
        <taxon>Bacteria</taxon>
        <taxon>Pseudomonadati</taxon>
        <taxon>Pseudomonadota</taxon>
        <taxon>Gammaproteobacteria</taxon>
        <taxon>Vibrionales</taxon>
        <taxon>Vibrionaceae</taxon>
        <taxon>Vibrio</taxon>
    </lineage>
</organism>
<dbReference type="AlphaFoldDB" id="A0A1W6U1T7"/>
<gene>
    <name evidence="1" type="ORF">K05K4_52390</name>
</gene>
<name>A0A1W6U1T7_VIBAL</name>
<dbReference type="EMBL" id="CP017904">
    <property type="protein sequence ID" value="ARP21941.1"/>
    <property type="molecule type" value="Genomic_DNA"/>
</dbReference>
<keyword evidence="1" id="KW-0614">Plasmid</keyword>
<reference evidence="1" key="1">
    <citation type="submission" date="2016-10" db="EMBL/GenBank/DDBJ databases">
        <title>The High Quality Genome of Vibrio alginolyticus K01M1.</title>
        <authorList>
            <person name="Wendling C."/>
            <person name="Chibani C.M."/>
            <person name="Hertel R."/>
            <person name="Sproer C."/>
            <person name="Bunk B."/>
            <person name="Overmann J."/>
            <person name="Roth O."/>
            <person name="Liesegang H."/>
        </authorList>
    </citation>
    <scope>NUCLEOTIDE SEQUENCE</scope>
    <source>
        <strain evidence="1">K05K4</strain>
        <plasmid evidence="1">pL289</plasmid>
    </source>
</reference>
<accession>A0A1W6U1T7</accession>
<sequence length="169" mass="18967">MLLLLMVLSMKGFLVRPMNFVNDVEADLTNAALKIMLNSDLIFIEPTESTIDDKLQSNTDYRNAVFSKCFEPGALLVIQELEAKGISQNSDDFDECAAIAIYEQGAKLYNLFFEDELISKAKSVLKDLIDESESRVISKPYFANSSFEQDAVLEHLFDNGLIVTINQPL</sequence>
<evidence type="ECO:0000313" key="1">
    <source>
        <dbReference type="EMBL" id="ARP21941.1"/>
    </source>
</evidence>
<geneLocation type="plasmid" evidence="1">
    <name>pL289</name>
</geneLocation>